<keyword evidence="10" id="KW-0460">Magnesium</keyword>
<dbReference type="PANTHER" id="PTHR15362">
    <property type="entry name" value="PHOSPHATIDYLINOSITOL SYNTHASE"/>
    <property type="match status" value="1"/>
</dbReference>
<evidence type="ECO:0000256" key="5">
    <source>
        <dbReference type="ARBA" id="ARBA00013212"/>
    </source>
</evidence>
<keyword evidence="15" id="KW-0464">Manganese</keyword>
<keyword evidence="14 17" id="KW-0594">Phospholipid biosynthesis</keyword>
<comment type="caution">
    <text evidence="20">The sequence shown here is derived from an EMBL/GenBank/DDBJ whole genome shotgun (WGS) entry which is preliminary data.</text>
</comment>
<evidence type="ECO:0000256" key="18">
    <source>
        <dbReference type="RuleBase" id="RU003750"/>
    </source>
</evidence>
<evidence type="ECO:0000256" key="9">
    <source>
        <dbReference type="ARBA" id="ARBA00022723"/>
    </source>
</evidence>
<dbReference type="InterPro" id="IPR043130">
    <property type="entry name" value="CDP-OH_PTrfase_TM_dom"/>
</dbReference>
<keyword evidence="8 19" id="KW-0812">Transmembrane</keyword>
<feature type="transmembrane region" description="Helical" evidence="19">
    <location>
        <begin position="99"/>
        <end position="121"/>
    </location>
</feature>
<dbReference type="AlphaFoldDB" id="A0A1G4I6B8"/>
<evidence type="ECO:0000256" key="15">
    <source>
        <dbReference type="ARBA" id="ARBA00023211"/>
    </source>
</evidence>
<name>A0A1G4I6B8_TRYEQ</name>
<protein>
    <recommendedName>
        <fullName evidence="5 17">CDP-diacylglycerol--inositol 3-phosphatidyltransferase</fullName>
        <ecNumber evidence="5 17">2.7.8.11</ecNumber>
    </recommendedName>
</protein>
<keyword evidence="7 17" id="KW-0808">Transferase</keyword>
<comment type="catalytic activity">
    <reaction evidence="17">
        <text>a CDP-1,2-diacyl-sn-glycerol + myo-inositol = a 1,2-diacyl-sn-glycero-3-phospho-(1D-myo-inositol) + CMP + H(+)</text>
        <dbReference type="Rhea" id="RHEA:11580"/>
        <dbReference type="ChEBI" id="CHEBI:15378"/>
        <dbReference type="ChEBI" id="CHEBI:17268"/>
        <dbReference type="ChEBI" id="CHEBI:57880"/>
        <dbReference type="ChEBI" id="CHEBI:58332"/>
        <dbReference type="ChEBI" id="CHEBI:60377"/>
        <dbReference type="EC" id="2.7.8.11"/>
    </reaction>
</comment>
<dbReference type="InterPro" id="IPR048254">
    <property type="entry name" value="CDP_ALCOHOL_P_TRANSF_CS"/>
</dbReference>
<dbReference type="GO" id="GO:0006661">
    <property type="term" value="P:phosphatidylinositol biosynthetic process"/>
    <property type="evidence" value="ECO:0007669"/>
    <property type="project" value="TreeGrafter"/>
</dbReference>
<evidence type="ECO:0000256" key="10">
    <source>
        <dbReference type="ARBA" id="ARBA00022842"/>
    </source>
</evidence>
<evidence type="ECO:0000256" key="2">
    <source>
        <dbReference type="ARBA" id="ARBA00001946"/>
    </source>
</evidence>
<dbReference type="GO" id="GO:0016020">
    <property type="term" value="C:membrane"/>
    <property type="evidence" value="ECO:0007669"/>
    <property type="project" value="UniProtKB-SubCell"/>
</dbReference>
<keyword evidence="21" id="KW-1185">Reference proteome</keyword>
<comment type="subcellular location">
    <subcellularLocation>
        <location evidence="3">Membrane</location>
        <topology evidence="3">Multi-pass membrane protein</topology>
    </subcellularLocation>
</comment>
<evidence type="ECO:0000256" key="8">
    <source>
        <dbReference type="ARBA" id="ARBA00022692"/>
    </source>
</evidence>
<evidence type="ECO:0000313" key="21">
    <source>
        <dbReference type="Proteomes" id="UP000195570"/>
    </source>
</evidence>
<keyword evidence="13 17" id="KW-0472">Membrane</keyword>
<dbReference type="GO" id="GO:0005794">
    <property type="term" value="C:Golgi apparatus"/>
    <property type="evidence" value="ECO:0007669"/>
    <property type="project" value="TreeGrafter"/>
</dbReference>
<comment type="similarity">
    <text evidence="4 17 18">Belongs to the CDP-alcohol phosphatidyltransferase class-I family.</text>
</comment>
<evidence type="ECO:0000256" key="6">
    <source>
        <dbReference type="ARBA" id="ARBA00022516"/>
    </source>
</evidence>
<evidence type="ECO:0000256" key="17">
    <source>
        <dbReference type="PIRNR" id="PIRNR000848"/>
    </source>
</evidence>
<dbReference type="GO" id="GO:0046872">
    <property type="term" value="F:metal ion binding"/>
    <property type="evidence" value="ECO:0007669"/>
    <property type="project" value="UniProtKB-KW"/>
</dbReference>
<sequence>MPKAKTTTPLQVCLFYPNLIGYTRVILSLISFCLLGHFPIAFLFCYIIGFVLDAVDGMVARRFGQCTQFGAILDMLTDRASTAGLIVVVVQVLQPLPHWGATSLACLVFLDISSHFCVMYVSLYAGRTSHKDVSSSIFSLLRLYYTNRPFMCALCVGQELFYLNLYMYGVYGIAEPAFLFFMALTAALSAFKQVVNVQQLLDSMYHLAVLDAAGSRQ</sequence>
<dbReference type="RefSeq" id="XP_067078793.1">
    <property type="nucleotide sequence ID" value="XM_067222692.1"/>
</dbReference>
<dbReference type="PANTHER" id="PTHR15362:SF4">
    <property type="entry name" value="CDP-DIACYLGLYCEROL--INOSITOL 3-PHOSPHATIDYLTRANSFERASE"/>
    <property type="match status" value="1"/>
</dbReference>
<evidence type="ECO:0000256" key="19">
    <source>
        <dbReference type="SAM" id="Phobius"/>
    </source>
</evidence>
<comment type="cofactor">
    <cofactor evidence="1">
        <name>Mn(2+)</name>
        <dbReference type="ChEBI" id="CHEBI:29035"/>
    </cofactor>
</comment>
<evidence type="ECO:0000256" key="4">
    <source>
        <dbReference type="ARBA" id="ARBA00010441"/>
    </source>
</evidence>
<evidence type="ECO:0000256" key="12">
    <source>
        <dbReference type="ARBA" id="ARBA00023098"/>
    </source>
</evidence>
<evidence type="ECO:0000256" key="13">
    <source>
        <dbReference type="ARBA" id="ARBA00023136"/>
    </source>
</evidence>
<evidence type="ECO:0000256" key="1">
    <source>
        <dbReference type="ARBA" id="ARBA00001936"/>
    </source>
</evidence>
<keyword evidence="16 17" id="KW-1208">Phospholipid metabolism</keyword>
<evidence type="ECO:0000313" key="20">
    <source>
        <dbReference type="EMBL" id="SCU67487.1"/>
    </source>
</evidence>
<dbReference type="Gene3D" id="1.20.120.1760">
    <property type="match status" value="1"/>
</dbReference>
<dbReference type="Pfam" id="PF01066">
    <property type="entry name" value="CDP-OH_P_transf"/>
    <property type="match status" value="1"/>
</dbReference>
<evidence type="ECO:0000256" key="16">
    <source>
        <dbReference type="ARBA" id="ARBA00023264"/>
    </source>
</evidence>
<gene>
    <name evidence="20" type="ORF">TEOVI_000044700</name>
</gene>
<evidence type="ECO:0000256" key="3">
    <source>
        <dbReference type="ARBA" id="ARBA00004141"/>
    </source>
</evidence>
<feature type="transmembrane region" description="Helical" evidence="19">
    <location>
        <begin position="150"/>
        <end position="171"/>
    </location>
</feature>
<evidence type="ECO:0000256" key="7">
    <source>
        <dbReference type="ARBA" id="ARBA00022679"/>
    </source>
</evidence>
<reference evidence="20" key="1">
    <citation type="submission" date="2016-09" db="EMBL/GenBank/DDBJ databases">
        <authorList>
            <person name="Hebert L."/>
            <person name="Moumen B."/>
        </authorList>
    </citation>
    <scope>NUCLEOTIDE SEQUENCE [LARGE SCALE GENOMIC DNA]</scope>
    <source>
        <strain evidence="20">OVI</strain>
    </source>
</reference>
<keyword evidence="11 19" id="KW-1133">Transmembrane helix</keyword>
<proteinExistence type="inferred from homology"/>
<dbReference type="Proteomes" id="UP000195570">
    <property type="component" value="Unassembled WGS sequence"/>
</dbReference>
<comment type="cofactor">
    <cofactor evidence="2">
        <name>Mg(2+)</name>
        <dbReference type="ChEBI" id="CHEBI:18420"/>
    </cofactor>
</comment>
<accession>A0A1G4I6B8</accession>
<organism evidence="20 21">
    <name type="scientific">Trypanosoma equiperdum</name>
    <dbReference type="NCBI Taxonomy" id="5694"/>
    <lineage>
        <taxon>Eukaryota</taxon>
        <taxon>Discoba</taxon>
        <taxon>Euglenozoa</taxon>
        <taxon>Kinetoplastea</taxon>
        <taxon>Metakinetoplastina</taxon>
        <taxon>Trypanosomatida</taxon>
        <taxon>Trypanosomatidae</taxon>
        <taxon>Trypanosoma</taxon>
    </lineage>
</organism>
<keyword evidence="12 17" id="KW-0443">Lipid metabolism</keyword>
<dbReference type="GO" id="GO:0003881">
    <property type="term" value="F:CDP-diacylglycerol-inositol 3-phosphatidyltransferase activity"/>
    <property type="evidence" value="ECO:0007669"/>
    <property type="project" value="UniProtKB-UniRule"/>
</dbReference>
<feature type="transmembrane region" description="Helical" evidence="19">
    <location>
        <begin position="25"/>
        <end position="55"/>
    </location>
</feature>
<dbReference type="EMBL" id="CZPT02000754">
    <property type="protein sequence ID" value="SCU67487.1"/>
    <property type="molecule type" value="Genomic_DNA"/>
</dbReference>
<dbReference type="PROSITE" id="PS00379">
    <property type="entry name" value="CDP_ALCOHOL_P_TRANSF"/>
    <property type="match status" value="1"/>
</dbReference>
<dbReference type="PIRSF" id="PIRSF000848">
    <property type="entry name" value="CDP_diag_ino_3_P"/>
    <property type="match status" value="1"/>
</dbReference>
<dbReference type="EC" id="2.7.8.11" evidence="5 17"/>
<dbReference type="InterPro" id="IPR014387">
    <property type="entry name" value="CDP_diag_ino_3_P_euk"/>
</dbReference>
<dbReference type="InterPro" id="IPR000462">
    <property type="entry name" value="CDP-OH_P_trans"/>
</dbReference>
<keyword evidence="9" id="KW-0479">Metal-binding</keyword>
<dbReference type="GeneID" id="92374387"/>
<dbReference type="VEuPathDB" id="TriTrypDB:TEOVI_000044700"/>
<keyword evidence="6 17" id="KW-0444">Lipid biosynthesis</keyword>
<evidence type="ECO:0000256" key="14">
    <source>
        <dbReference type="ARBA" id="ARBA00023209"/>
    </source>
</evidence>
<dbReference type="FunFam" id="1.20.120.1760:FF:000003">
    <property type="entry name" value="CDP-diacylglycerol--inositol 3-phosphatidyltransferase"/>
    <property type="match status" value="1"/>
</dbReference>
<evidence type="ECO:0000256" key="11">
    <source>
        <dbReference type="ARBA" id="ARBA00022989"/>
    </source>
</evidence>